<dbReference type="CDD" id="cd04301">
    <property type="entry name" value="NAT_SF"/>
    <property type="match status" value="1"/>
</dbReference>
<proteinExistence type="predicted"/>
<gene>
    <name evidence="4" type="ORF">H9647_00910</name>
</gene>
<organism evidence="4 5">
    <name type="scientific">Paenibacillus gallinarum</name>
    <dbReference type="NCBI Taxonomy" id="2762232"/>
    <lineage>
        <taxon>Bacteria</taxon>
        <taxon>Bacillati</taxon>
        <taxon>Bacillota</taxon>
        <taxon>Bacilli</taxon>
        <taxon>Bacillales</taxon>
        <taxon>Paenibacillaceae</taxon>
        <taxon>Paenibacillus</taxon>
    </lineage>
</organism>
<dbReference type="RefSeq" id="WP_191797314.1">
    <property type="nucleotide sequence ID" value="NZ_JACSQL010000001.1"/>
</dbReference>
<dbReference type="PANTHER" id="PTHR43072:SF23">
    <property type="entry name" value="UPF0039 PROTEIN C11D3.02C"/>
    <property type="match status" value="1"/>
</dbReference>
<dbReference type="Proteomes" id="UP000608071">
    <property type="component" value="Unassembled WGS sequence"/>
</dbReference>
<dbReference type="InterPro" id="IPR000182">
    <property type="entry name" value="GNAT_dom"/>
</dbReference>
<dbReference type="Pfam" id="PF00583">
    <property type="entry name" value="Acetyltransf_1"/>
    <property type="match status" value="1"/>
</dbReference>
<dbReference type="PANTHER" id="PTHR43072">
    <property type="entry name" value="N-ACETYLTRANSFERASE"/>
    <property type="match status" value="1"/>
</dbReference>
<keyword evidence="1" id="KW-0808">Transferase</keyword>
<dbReference type="PROSITE" id="PS51186">
    <property type="entry name" value="GNAT"/>
    <property type="match status" value="1"/>
</dbReference>
<comment type="caution">
    <text evidence="4">The sequence shown here is derived from an EMBL/GenBank/DDBJ whole genome shotgun (WGS) entry which is preliminary data.</text>
</comment>
<dbReference type="InterPro" id="IPR016181">
    <property type="entry name" value="Acyl_CoA_acyltransferase"/>
</dbReference>
<evidence type="ECO:0000313" key="5">
    <source>
        <dbReference type="Proteomes" id="UP000608071"/>
    </source>
</evidence>
<dbReference type="EMBL" id="JACSQL010000001">
    <property type="protein sequence ID" value="MBD7966615.1"/>
    <property type="molecule type" value="Genomic_DNA"/>
</dbReference>
<sequence>MNVRYWTWGRLQLKEPTIEFSYAQRDDLPDIVAIYNSTIAGRMVTADLQPVTVESRIPWFEEHTPDKRPLWVMRVDGQIAGWVSLSSFYGRPAYDGTAEVSVYVDEAYRGTGAGSRLMEKIIQDCSRLQVTTLLGFVFGHNKPSLRLLQKFGFEQWGYYPEVAVLDGKKRDLAILGKKLDA</sequence>
<evidence type="ECO:0000259" key="3">
    <source>
        <dbReference type="PROSITE" id="PS51186"/>
    </source>
</evidence>
<name>A0ABR8ST86_9BACL</name>
<accession>A0ABR8ST86</accession>
<evidence type="ECO:0000313" key="4">
    <source>
        <dbReference type="EMBL" id="MBD7966615.1"/>
    </source>
</evidence>
<reference evidence="4 5" key="1">
    <citation type="submission" date="2020-08" db="EMBL/GenBank/DDBJ databases">
        <title>A Genomic Blueprint of the Chicken Gut Microbiome.</title>
        <authorList>
            <person name="Gilroy R."/>
            <person name="Ravi A."/>
            <person name="Getino M."/>
            <person name="Pursley I."/>
            <person name="Horton D.L."/>
            <person name="Alikhan N.-F."/>
            <person name="Baker D."/>
            <person name="Gharbi K."/>
            <person name="Hall N."/>
            <person name="Watson M."/>
            <person name="Adriaenssens E.M."/>
            <person name="Foster-Nyarko E."/>
            <person name="Jarju S."/>
            <person name="Secka A."/>
            <person name="Antonio M."/>
            <person name="Oren A."/>
            <person name="Chaudhuri R."/>
            <person name="La Ragione R.M."/>
            <person name="Hildebrand F."/>
            <person name="Pallen M.J."/>
        </authorList>
    </citation>
    <scope>NUCLEOTIDE SEQUENCE [LARGE SCALE GENOMIC DNA]</scope>
    <source>
        <strain evidence="4 5">Sa2BVA9</strain>
    </source>
</reference>
<evidence type="ECO:0000256" key="1">
    <source>
        <dbReference type="ARBA" id="ARBA00022679"/>
    </source>
</evidence>
<keyword evidence="5" id="KW-1185">Reference proteome</keyword>
<feature type="domain" description="N-acetyltransferase" evidence="3">
    <location>
        <begin position="18"/>
        <end position="171"/>
    </location>
</feature>
<dbReference type="Gene3D" id="3.40.630.30">
    <property type="match status" value="1"/>
</dbReference>
<keyword evidence="2" id="KW-0012">Acyltransferase</keyword>
<evidence type="ECO:0000256" key="2">
    <source>
        <dbReference type="ARBA" id="ARBA00023315"/>
    </source>
</evidence>
<dbReference type="SUPFAM" id="SSF55729">
    <property type="entry name" value="Acyl-CoA N-acyltransferases (Nat)"/>
    <property type="match status" value="1"/>
</dbReference>
<protein>
    <submittedName>
        <fullName evidence="4">N-acetyltransferase</fullName>
    </submittedName>
</protein>